<accession>A0A347WHP6</accession>
<dbReference type="KEGG" id="abae:CL176_00365"/>
<dbReference type="OrthoDB" id="2080934at2"/>
<dbReference type="Gene3D" id="3.30.930.10">
    <property type="entry name" value="Bira Bifunctional Protein, Domain 2"/>
    <property type="match status" value="1"/>
</dbReference>
<feature type="domain" description="BPL/LPL catalytic" evidence="1">
    <location>
        <begin position="56"/>
        <end position="238"/>
    </location>
</feature>
<gene>
    <name evidence="2" type="ORF">CL176_00365</name>
</gene>
<dbReference type="RefSeq" id="WP_118989527.1">
    <property type="nucleotide sequence ID" value="NZ_CP023434.1"/>
</dbReference>
<name>A0A347WHP6_9LACT</name>
<dbReference type="InterPro" id="IPR004143">
    <property type="entry name" value="BPL_LPL_catalytic"/>
</dbReference>
<dbReference type="EMBL" id="CP023434">
    <property type="protein sequence ID" value="AXY24603.1"/>
    <property type="molecule type" value="Genomic_DNA"/>
</dbReference>
<evidence type="ECO:0000313" key="2">
    <source>
        <dbReference type="EMBL" id="AXY24603.1"/>
    </source>
</evidence>
<dbReference type="GO" id="GO:0009249">
    <property type="term" value="P:protein lipoylation"/>
    <property type="evidence" value="ECO:0007669"/>
    <property type="project" value="UniProtKB-ARBA"/>
</dbReference>
<dbReference type="PANTHER" id="PTHR43679">
    <property type="entry name" value="OCTANOYLTRANSFERASE LIPM-RELATED"/>
    <property type="match status" value="1"/>
</dbReference>
<dbReference type="GO" id="GO:0140096">
    <property type="term" value="F:catalytic activity, acting on a protein"/>
    <property type="evidence" value="ECO:0007669"/>
    <property type="project" value="UniProtKB-ARBA"/>
</dbReference>
<dbReference type="InterPro" id="IPR045864">
    <property type="entry name" value="aa-tRNA-synth_II/BPL/LPL"/>
</dbReference>
<dbReference type="AlphaFoldDB" id="A0A347WHP6"/>
<dbReference type="Pfam" id="PF21948">
    <property type="entry name" value="LplA-B_cat"/>
    <property type="match status" value="1"/>
</dbReference>
<reference evidence="2 3" key="1">
    <citation type="submission" date="2017-09" db="EMBL/GenBank/DDBJ databases">
        <title>Complete genome sequence of Oxytococcus suis strain ZY16052.</title>
        <authorList>
            <person name="Li F."/>
        </authorList>
    </citation>
    <scope>NUCLEOTIDE SEQUENCE [LARGE SCALE GENOMIC DNA]</scope>
    <source>
        <strain evidence="2 3">ZY16052</strain>
    </source>
</reference>
<evidence type="ECO:0000259" key="1">
    <source>
        <dbReference type="PROSITE" id="PS51733"/>
    </source>
</evidence>
<dbReference type="CDD" id="cd16443">
    <property type="entry name" value="LplA"/>
    <property type="match status" value="1"/>
</dbReference>
<sequence>MKIATEFPYLAQHYWLLFDDRLNEDRERATSALAYQDSFIRWLPEVNAKQTLYSDHSAFGVIHWYPYAYPVVLLGTRDARLPEVTAGIRYLEEQGYQVVLRPHGGLAVVCDPGVINVSLVSDNQHYPLSIDEAYEQMVAWISQALAPLGLEVESYEIPDSYCPGKFDLVLNGKKIGGIAQRRFKTGVTTAAYLSVNGSQDERSELIRTFYEISQADESYPAVRAEVMTTIEEELGKPFRVDDLYELLINTVHNYSITEQRTFVDFFLSQHYGKAVERLDKRRNDLRAEL</sequence>
<dbReference type="InterPro" id="IPR050664">
    <property type="entry name" value="Octanoyltrans_LipM/LipL"/>
</dbReference>
<dbReference type="GO" id="GO:0016740">
    <property type="term" value="F:transferase activity"/>
    <property type="evidence" value="ECO:0007669"/>
    <property type="project" value="UniProtKB-ARBA"/>
</dbReference>
<organism evidence="2 3">
    <name type="scientific">Suicoccus acidiformans</name>
    <dbReference type="NCBI Taxonomy" id="2036206"/>
    <lineage>
        <taxon>Bacteria</taxon>
        <taxon>Bacillati</taxon>
        <taxon>Bacillota</taxon>
        <taxon>Bacilli</taxon>
        <taxon>Lactobacillales</taxon>
        <taxon>Aerococcaceae</taxon>
        <taxon>Suicoccus</taxon>
    </lineage>
</organism>
<dbReference type="Proteomes" id="UP000263232">
    <property type="component" value="Chromosome"/>
</dbReference>
<dbReference type="SUPFAM" id="SSF55681">
    <property type="entry name" value="Class II aaRS and biotin synthetases"/>
    <property type="match status" value="1"/>
</dbReference>
<evidence type="ECO:0000313" key="3">
    <source>
        <dbReference type="Proteomes" id="UP000263232"/>
    </source>
</evidence>
<dbReference type="PROSITE" id="PS51733">
    <property type="entry name" value="BPL_LPL_CATALYTIC"/>
    <property type="match status" value="1"/>
</dbReference>
<dbReference type="PANTHER" id="PTHR43679:SF2">
    <property type="entry name" value="OCTANOYL-[GCVH]:PROTEIN N-OCTANOYLTRANSFERASE"/>
    <property type="match status" value="1"/>
</dbReference>
<proteinExistence type="predicted"/>
<protein>
    <recommendedName>
        <fullName evidence="1">BPL/LPL catalytic domain-containing protein</fullName>
    </recommendedName>
</protein>
<keyword evidence="3" id="KW-1185">Reference proteome</keyword>